<keyword evidence="2" id="KW-1185">Reference proteome</keyword>
<accession>A0A5J5C0S8</accession>
<protein>
    <submittedName>
        <fullName evidence="1">Uncharacterized protein</fullName>
    </submittedName>
</protein>
<dbReference type="OrthoDB" id="644067at2759"/>
<reference evidence="1 2" key="1">
    <citation type="submission" date="2019-09" db="EMBL/GenBank/DDBJ databases">
        <title>A chromosome-level genome assembly of the Chinese tupelo Nyssa sinensis.</title>
        <authorList>
            <person name="Yang X."/>
            <person name="Kang M."/>
            <person name="Yang Y."/>
            <person name="Xiong H."/>
            <person name="Wang M."/>
            <person name="Zhang Z."/>
            <person name="Wang Z."/>
            <person name="Wu H."/>
            <person name="Ma T."/>
            <person name="Liu J."/>
            <person name="Xi Z."/>
        </authorList>
    </citation>
    <scope>NUCLEOTIDE SEQUENCE [LARGE SCALE GENOMIC DNA]</scope>
    <source>
        <strain evidence="1">J267</strain>
        <tissue evidence="1">Leaf</tissue>
    </source>
</reference>
<evidence type="ECO:0000313" key="1">
    <source>
        <dbReference type="EMBL" id="KAA8547537.1"/>
    </source>
</evidence>
<sequence>MSHLMLWRLLPACWPRERKGSRTLTTIPETDYTSAYTTELELEVAHLTEENAKLKKQQQLLCSAAAAQPPKKQTLHRSSTAPF</sequence>
<name>A0A5J5C0S8_9ASTE</name>
<dbReference type="EMBL" id="CM018032">
    <property type="protein sequence ID" value="KAA8547537.1"/>
    <property type="molecule type" value="Genomic_DNA"/>
</dbReference>
<dbReference type="Proteomes" id="UP000325577">
    <property type="component" value="Linkage Group LG1"/>
</dbReference>
<dbReference type="AlphaFoldDB" id="A0A5J5C0S8"/>
<organism evidence="1 2">
    <name type="scientific">Nyssa sinensis</name>
    <dbReference type="NCBI Taxonomy" id="561372"/>
    <lineage>
        <taxon>Eukaryota</taxon>
        <taxon>Viridiplantae</taxon>
        <taxon>Streptophyta</taxon>
        <taxon>Embryophyta</taxon>
        <taxon>Tracheophyta</taxon>
        <taxon>Spermatophyta</taxon>
        <taxon>Magnoliopsida</taxon>
        <taxon>eudicotyledons</taxon>
        <taxon>Gunneridae</taxon>
        <taxon>Pentapetalae</taxon>
        <taxon>asterids</taxon>
        <taxon>Cornales</taxon>
        <taxon>Nyssaceae</taxon>
        <taxon>Nyssa</taxon>
    </lineage>
</organism>
<evidence type="ECO:0000313" key="2">
    <source>
        <dbReference type="Proteomes" id="UP000325577"/>
    </source>
</evidence>
<gene>
    <name evidence="1" type="ORF">F0562_003966</name>
</gene>
<proteinExistence type="predicted"/>